<dbReference type="AlphaFoldDB" id="A0AAV4C6U6"/>
<gene>
    <name evidence="1" type="ORF">PoB_005367000</name>
</gene>
<organism evidence="1 2">
    <name type="scientific">Plakobranchus ocellatus</name>
    <dbReference type="NCBI Taxonomy" id="259542"/>
    <lineage>
        <taxon>Eukaryota</taxon>
        <taxon>Metazoa</taxon>
        <taxon>Spiralia</taxon>
        <taxon>Lophotrochozoa</taxon>
        <taxon>Mollusca</taxon>
        <taxon>Gastropoda</taxon>
        <taxon>Heterobranchia</taxon>
        <taxon>Euthyneura</taxon>
        <taxon>Panpulmonata</taxon>
        <taxon>Sacoglossa</taxon>
        <taxon>Placobranchoidea</taxon>
        <taxon>Plakobranchidae</taxon>
        <taxon>Plakobranchus</taxon>
    </lineage>
</organism>
<sequence>MIRSVSKRTVKANIGLLHTCGHASVFSGGVGGTVDSESALISAGTLLLRVQAPPLLAPWPDGGPERLRSPCCRQAMYIQPTSIFSIISKRFVESTSYRNPE</sequence>
<evidence type="ECO:0000313" key="2">
    <source>
        <dbReference type="Proteomes" id="UP000735302"/>
    </source>
</evidence>
<reference evidence="1 2" key="1">
    <citation type="journal article" date="2021" name="Elife">
        <title>Chloroplast acquisition without the gene transfer in kleptoplastic sea slugs, Plakobranchus ocellatus.</title>
        <authorList>
            <person name="Maeda T."/>
            <person name="Takahashi S."/>
            <person name="Yoshida T."/>
            <person name="Shimamura S."/>
            <person name="Takaki Y."/>
            <person name="Nagai Y."/>
            <person name="Toyoda A."/>
            <person name="Suzuki Y."/>
            <person name="Arimoto A."/>
            <person name="Ishii H."/>
            <person name="Satoh N."/>
            <person name="Nishiyama T."/>
            <person name="Hasebe M."/>
            <person name="Maruyama T."/>
            <person name="Minagawa J."/>
            <person name="Obokata J."/>
            <person name="Shigenobu S."/>
        </authorList>
    </citation>
    <scope>NUCLEOTIDE SEQUENCE [LARGE SCALE GENOMIC DNA]</scope>
</reference>
<keyword evidence="2" id="KW-1185">Reference proteome</keyword>
<accession>A0AAV4C6U6</accession>
<proteinExistence type="predicted"/>
<dbReference type="EMBL" id="BLXT01005884">
    <property type="protein sequence ID" value="GFO27165.1"/>
    <property type="molecule type" value="Genomic_DNA"/>
</dbReference>
<protein>
    <submittedName>
        <fullName evidence="1">Uncharacterized protein</fullName>
    </submittedName>
</protein>
<name>A0AAV4C6U6_9GAST</name>
<evidence type="ECO:0000313" key="1">
    <source>
        <dbReference type="EMBL" id="GFO27165.1"/>
    </source>
</evidence>
<dbReference type="Proteomes" id="UP000735302">
    <property type="component" value="Unassembled WGS sequence"/>
</dbReference>
<comment type="caution">
    <text evidence="1">The sequence shown here is derived from an EMBL/GenBank/DDBJ whole genome shotgun (WGS) entry which is preliminary data.</text>
</comment>